<proteinExistence type="predicted"/>
<gene>
    <name evidence="1" type="ORF">EDC28_11279</name>
</gene>
<protein>
    <recommendedName>
        <fullName evidence="3">Lipoprotein</fullName>
    </recommendedName>
</protein>
<evidence type="ECO:0008006" key="3">
    <source>
        <dbReference type="Google" id="ProtNLM"/>
    </source>
</evidence>
<evidence type="ECO:0000313" key="1">
    <source>
        <dbReference type="EMBL" id="ROQ19159.1"/>
    </source>
</evidence>
<name>A0A3N1NTE8_9GAMM</name>
<dbReference type="EMBL" id="RJUL01000012">
    <property type="protein sequence ID" value="ROQ19159.1"/>
    <property type="molecule type" value="Genomic_DNA"/>
</dbReference>
<sequence length="213" mass="23003">MNKHYWSWLLLLLAGCHDSHDQGSDEQAAYSAFAGQYQASFLDTDNQPQLLQMALLGLDNNLVRLVDSRDQRQLLAAQFDAANRQLRFAGYQCQLQGQDLACQSGTTSLVAKRQAWAEASTLPAAGSYQLQESDGQLLDINLDAKGNFTAAYQGCSLSGHFTQAQSLLQVQTDSGCGLAAGTGLVEAHSLYGSADQLDVQLPGSVLSGYWTHL</sequence>
<dbReference type="AlphaFoldDB" id="A0A3N1NTE8"/>
<organism evidence="1 2">
    <name type="scientific">Gallaecimonas pentaromativorans</name>
    <dbReference type="NCBI Taxonomy" id="584787"/>
    <lineage>
        <taxon>Bacteria</taxon>
        <taxon>Pseudomonadati</taxon>
        <taxon>Pseudomonadota</taxon>
        <taxon>Gammaproteobacteria</taxon>
        <taxon>Enterobacterales</taxon>
        <taxon>Gallaecimonadaceae</taxon>
        <taxon>Gallaecimonas</taxon>
    </lineage>
</organism>
<reference evidence="1 2" key="1">
    <citation type="submission" date="2018-11" db="EMBL/GenBank/DDBJ databases">
        <title>Genomic Encyclopedia of Type Strains, Phase IV (KMG-IV): sequencing the most valuable type-strain genomes for metagenomic binning, comparative biology and taxonomic classification.</title>
        <authorList>
            <person name="Goeker M."/>
        </authorList>
    </citation>
    <scope>NUCLEOTIDE SEQUENCE [LARGE SCALE GENOMIC DNA]</scope>
    <source>
        <strain evidence="1 2">DSM 21945</strain>
    </source>
</reference>
<dbReference type="RefSeq" id="WP_123422576.1">
    <property type="nucleotide sequence ID" value="NZ_RJUL01000012.1"/>
</dbReference>
<accession>A0A3N1NTE8</accession>
<comment type="caution">
    <text evidence="1">The sequence shown here is derived from an EMBL/GenBank/DDBJ whole genome shotgun (WGS) entry which is preliminary data.</text>
</comment>
<dbReference type="Proteomes" id="UP000268033">
    <property type="component" value="Unassembled WGS sequence"/>
</dbReference>
<dbReference type="PROSITE" id="PS51257">
    <property type="entry name" value="PROKAR_LIPOPROTEIN"/>
    <property type="match status" value="1"/>
</dbReference>
<keyword evidence="2" id="KW-1185">Reference proteome</keyword>
<dbReference type="STRING" id="584787.GCA_001247655_02008"/>
<evidence type="ECO:0000313" key="2">
    <source>
        <dbReference type="Proteomes" id="UP000268033"/>
    </source>
</evidence>